<name>A0A6A9QHV7_SULME</name>
<dbReference type="Proteomes" id="UP000470772">
    <property type="component" value="Unassembled WGS sequence"/>
</dbReference>
<evidence type="ECO:0000313" key="2">
    <source>
        <dbReference type="Proteomes" id="UP000470772"/>
    </source>
</evidence>
<keyword evidence="2" id="KW-1185">Reference proteome</keyword>
<gene>
    <name evidence="1" type="ORF">GC250_05155</name>
</gene>
<protein>
    <submittedName>
        <fullName evidence="1">Uncharacterized protein</fullName>
    </submittedName>
</protein>
<comment type="caution">
    <text evidence="1">The sequence shown here is derived from an EMBL/GenBank/DDBJ whole genome shotgun (WGS) entry which is preliminary data.</text>
</comment>
<dbReference type="RefSeq" id="WP_240900036.1">
    <property type="nucleotide sequence ID" value="NZ_WGGD01000005.1"/>
</dbReference>
<evidence type="ECO:0000313" key="1">
    <source>
        <dbReference type="EMBL" id="MUN28837.1"/>
    </source>
</evidence>
<accession>A0A6A9QHV7</accession>
<organism evidence="1 2">
    <name type="scientific">Sulfuracidifex metallicus DSM 6482 = JCM 9184</name>
    <dbReference type="NCBI Taxonomy" id="523847"/>
    <lineage>
        <taxon>Archaea</taxon>
        <taxon>Thermoproteota</taxon>
        <taxon>Thermoprotei</taxon>
        <taxon>Sulfolobales</taxon>
        <taxon>Sulfolobaceae</taxon>
        <taxon>Sulfuracidifex</taxon>
    </lineage>
</organism>
<sequence length="272" mass="31250">MVKQRVFEGFLLKFGGGIWVVKGCDHPEGYAVAIPRLIGGVKLKRVKEAIEVVRKRFPNVLKYYDKVGFQVPLVPLDESEIINPFKIEPRDNVSAKFSSFFQNNVGITGSMAYSNSWRDMDFLSTDLKHLQTLRRLREEGITKPLSSYYQEEVETLDSKSFFTLKRRRVSEGTFMNVDYTFKIVECINFSPVIGSSKFEGKVNIIESIKSVSLPVIYKGIDEHGIEIFLTSFRTRFTEMDSRTSLYVKGYLFRREGNFLDLDLDVAETVTLL</sequence>
<dbReference type="AlphaFoldDB" id="A0A6A9QHV7"/>
<reference evidence="1 2" key="1">
    <citation type="submission" date="2019-10" db="EMBL/GenBank/DDBJ databases">
        <title>Sequencing and Assembly of Multiple Reported Metal-Biooxidizing Members of the Extremely Thermoacidophilic Archaeal Family Sulfolobaceae.</title>
        <authorList>
            <person name="Counts J.A."/>
            <person name="Kelly R.M."/>
        </authorList>
    </citation>
    <scope>NUCLEOTIDE SEQUENCE [LARGE SCALE GENOMIC DNA]</scope>
    <source>
        <strain evidence="1 2">DSM 6482</strain>
    </source>
</reference>
<dbReference type="EMBL" id="WGGD01000005">
    <property type="protein sequence ID" value="MUN28837.1"/>
    <property type="molecule type" value="Genomic_DNA"/>
</dbReference>
<proteinExistence type="predicted"/>